<dbReference type="HOGENOM" id="CLU_558690_0_0_6"/>
<dbReference type="Proteomes" id="UP000032735">
    <property type="component" value="Chromosome"/>
</dbReference>
<feature type="transmembrane region" description="Helical" evidence="1">
    <location>
        <begin position="159"/>
        <end position="190"/>
    </location>
</feature>
<evidence type="ECO:0000313" key="3">
    <source>
        <dbReference type="EMBL" id="CDG19812.1"/>
    </source>
</evidence>
<feature type="transmembrane region" description="Helical" evidence="1">
    <location>
        <begin position="202"/>
        <end position="222"/>
    </location>
</feature>
<sequence length="492" mass="56289">MITTMRFFDTSSYRMPLYLWVTGYAVLWIITSYILDPTVPYDAVEALNWGMNGEWGSPKNPWLVGVMMLPAIAISALSLSFYWYFIHFVAIAIGMLGVWQLAFRLTGKVVLAWLAMLTLNLSGIINFDIIPYNDNYLLVMLWPWSLLFFLRAIDDHPKWWLAFALTIGLATMGKYSSLAIVGAVFLLSLFVPKVRRHYREPLFYLAIAIWLALVLPNFWWLLHNDFAAFKWVDSQIQKGFNLHTTRAVLSVFYPLIIVSGLIYLLGGRIGWPKQQSNALVNSVILLPLFIIYGWFSFNQGGRMTEWLQPFMSVSPALLVGSITVFPNKSLRGTLLGLTVLGAFVLLGYISVMLGNVRNAGQKFVGIKTFACQLDQRWNELYSTPLRFVGEDYLHQWLTFYSHYRPETIQRWTLENNTPPNIYNRALKESEILEHGALLVDGRGKACTAENFQQTFAQWPSLMLSHKEEFTFQAHPGAELETICIGFIAPRRT</sequence>
<keyword evidence="1" id="KW-1133">Transmembrane helix</keyword>
<dbReference type="AlphaFoldDB" id="A0A068QXS7"/>
<feature type="transmembrane region" description="Helical" evidence="1">
    <location>
        <begin position="278"/>
        <end position="295"/>
    </location>
</feature>
<feature type="transmembrane region" description="Helical" evidence="1">
    <location>
        <begin position="84"/>
        <end position="103"/>
    </location>
</feature>
<feature type="transmembrane region" description="Helical" evidence="1">
    <location>
        <begin position="332"/>
        <end position="353"/>
    </location>
</feature>
<feature type="transmembrane region" description="Helical" evidence="1">
    <location>
        <begin position="307"/>
        <end position="325"/>
    </location>
</feature>
<feature type="domain" description="Glycosyltransferase RgtA/B/C/D-like" evidence="2">
    <location>
        <begin position="81"/>
        <end position="220"/>
    </location>
</feature>
<protein>
    <recommendedName>
        <fullName evidence="2">Glycosyltransferase RgtA/B/C/D-like domain-containing protein</fullName>
    </recommendedName>
</protein>
<accession>A0A068QXS7</accession>
<dbReference type="Pfam" id="PF13231">
    <property type="entry name" value="PMT_2"/>
    <property type="match status" value="1"/>
</dbReference>
<dbReference type="STRING" id="1354304.XPG1_0157"/>
<dbReference type="KEGG" id="xpo:XPG1_0157"/>
<reference evidence="3 4" key="1">
    <citation type="submission" date="2013-07" db="EMBL/GenBank/DDBJ databases">
        <authorList>
            <person name="Genoscope - CEA"/>
        </authorList>
    </citation>
    <scope>NUCLEOTIDE SEQUENCE [LARGE SCALE GENOMIC DNA]</scope>
    <source>
        <strain evidence="3 4">G6</strain>
    </source>
</reference>
<organism evidence="3 4">
    <name type="scientific">Xenorhabdus poinarii G6</name>
    <dbReference type="NCBI Taxonomy" id="1354304"/>
    <lineage>
        <taxon>Bacteria</taxon>
        <taxon>Pseudomonadati</taxon>
        <taxon>Pseudomonadota</taxon>
        <taxon>Gammaproteobacteria</taxon>
        <taxon>Enterobacterales</taxon>
        <taxon>Morganellaceae</taxon>
        <taxon>Xenorhabdus</taxon>
    </lineage>
</organism>
<gene>
    <name evidence="3" type="ORF">XPG1_0157</name>
</gene>
<dbReference type="EMBL" id="FO704551">
    <property type="protein sequence ID" value="CDG19812.1"/>
    <property type="molecule type" value="Genomic_DNA"/>
</dbReference>
<feature type="transmembrane region" description="Helical" evidence="1">
    <location>
        <begin position="247"/>
        <end position="266"/>
    </location>
</feature>
<feature type="transmembrane region" description="Helical" evidence="1">
    <location>
        <begin position="109"/>
        <end position="129"/>
    </location>
</feature>
<name>A0A068QXS7_9GAMM</name>
<evidence type="ECO:0000256" key="1">
    <source>
        <dbReference type="SAM" id="Phobius"/>
    </source>
</evidence>
<feature type="transmembrane region" description="Helical" evidence="1">
    <location>
        <begin position="15"/>
        <end position="35"/>
    </location>
</feature>
<keyword evidence="1" id="KW-0472">Membrane</keyword>
<evidence type="ECO:0000259" key="2">
    <source>
        <dbReference type="Pfam" id="PF13231"/>
    </source>
</evidence>
<evidence type="ECO:0000313" key="4">
    <source>
        <dbReference type="Proteomes" id="UP000032735"/>
    </source>
</evidence>
<keyword evidence="1" id="KW-0812">Transmembrane</keyword>
<keyword evidence="4" id="KW-1185">Reference proteome</keyword>
<proteinExistence type="predicted"/>
<dbReference type="InterPro" id="IPR038731">
    <property type="entry name" value="RgtA/B/C-like"/>
</dbReference>